<dbReference type="RefSeq" id="WP_184709367.1">
    <property type="nucleotide sequence ID" value="NZ_JACHKZ010000017.1"/>
</dbReference>
<evidence type="ECO:0000256" key="1">
    <source>
        <dbReference type="SAM" id="MobiDB-lite"/>
    </source>
</evidence>
<evidence type="ECO:0000313" key="4">
    <source>
        <dbReference type="Proteomes" id="UP000562492"/>
    </source>
</evidence>
<accession>A0ABR6RHN2</accession>
<proteinExistence type="predicted"/>
<keyword evidence="2" id="KW-0732">Signal</keyword>
<gene>
    <name evidence="3" type="ORF">HNP33_002747</name>
</gene>
<evidence type="ECO:0000313" key="3">
    <source>
        <dbReference type="EMBL" id="MBB6578661.1"/>
    </source>
</evidence>
<keyword evidence="4" id="KW-1185">Reference proteome</keyword>
<feature type="chain" id="PRO_5046303976" description="DUF3887 domain-containing protein" evidence="2">
    <location>
        <begin position="29"/>
        <end position="176"/>
    </location>
</feature>
<comment type="caution">
    <text evidence="3">The sequence shown here is derived from an EMBL/GenBank/DDBJ whole genome shotgun (WGS) entry which is preliminary data.</text>
</comment>
<dbReference type="EMBL" id="JACHKZ010000017">
    <property type="protein sequence ID" value="MBB6578661.1"/>
    <property type="molecule type" value="Genomic_DNA"/>
</dbReference>
<feature type="region of interest" description="Disordered" evidence="1">
    <location>
        <begin position="32"/>
        <end position="67"/>
    </location>
</feature>
<name>A0ABR6RHN2_9BURK</name>
<protein>
    <recommendedName>
        <fullName evidence="5">DUF3887 domain-containing protein</fullName>
    </recommendedName>
</protein>
<reference evidence="3 4" key="1">
    <citation type="submission" date="2020-08" db="EMBL/GenBank/DDBJ databases">
        <title>Functional genomics of gut bacteria from endangered species of beetles.</title>
        <authorList>
            <person name="Carlos-Shanley C."/>
        </authorList>
    </citation>
    <scope>NUCLEOTIDE SEQUENCE [LARGE SCALE GENOMIC DNA]</scope>
    <source>
        <strain evidence="3 4">S00124</strain>
    </source>
</reference>
<sequence length="176" mass="18813">MIRQPSPANRQMLLCAVLTAATWTVAYAADDTPAATPSPAPEAAAPSAGASAAADTRQPAAPALPAPNPAAEKALAQRFQSMYAAFEGKAAVPDAKNFTEDFNKEVNTDQIKQVLQQLHQSVGACRIAGQVRSPISYAGSYLLQCDKAFVPMEIAVEEKAPYRIHSMLIRPGYWKK</sequence>
<organism evidence="3 4">
    <name type="scientific">Comamonas odontotermitis</name>
    <dbReference type="NCBI Taxonomy" id="379895"/>
    <lineage>
        <taxon>Bacteria</taxon>
        <taxon>Pseudomonadati</taxon>
        <taxon>Pseudomonadota</taxon>
        <taxon>Betaproteobacteria</taxon>
        <taxon>Burkholderiales</taxon>
        <taxon>Comamonadaceae</taxon>
        <taxon>Comamonas</taxon>
    </lineage>
</organism>
<dbReference type="Proteomes" id="UP000562492">
    <property type="component" value="Unassembled WGS sequence"/>
</dbReference>
<evidence type="ECO:0008006" key="5">
    <source>
        <dbReference type="Google" id="ProtNLM"/>
    </source>
</evidence>
<evidence type="ECO:0000256" key="2">
    <source>
        <dbReference type="SAM" id="SignalP"/>
    </source>
</evidence>
<feature type="compositionally biased region" description="Low complexity" evidence="1">
    <location>
        <begin position="32"/>
        <end position="61"/>
    </location>
</feature>
<feature type="signal peptide" evidence="2">
    <location>
        <begin position="1"/>
        <end position="28"/>
    </location>
</feature>